<dbReference type="Proteomes" id="UP000265645">
    <property type="component" value="Unassembled WGS sequence"/>
</dbReference>
<organism evidence="1 2">
    <name type="scientific">Staphylococcus aureus</name>
    <dbReference type="NCBI Taxonomy" id="1280"/>
    <lineage>
        <taxon>Bacteria</taxon>
        <taxon>Bacillati</taxon>
        <taxon>Bacillota</taxon>
        <taxon>Bacilli</taxon>
        <taxon>Bacillales</taxon>
        <taxon>Staphylococcaceae</taxon>
        <taxon>Staphylococcus</taxon>
    </lineage>
</organism>
<gene>
    <name evidence="1" type="primary">camS_2</name>
    <name evidence="1" type="ORF">M1K003_2893</name>
</gene>
<evidence type="ECO:0000313" key="1">
    <source>
        <dbReference type="EMBL" id="GBV21865.1"/>
    </source>
</evidence>
<reference evidence="2" key="1">
    <citation type="submission" date="2017-08" db="EMBL/GenBank/DDBJ databases">
        <title>Protection against atopic dermatitis through acquisition of Staphylococcus quorum-sensing agr mutations in the skin.</title>
        <authorList>
            <person name="Nakamura Y."/>
            <person name="Takahashi H."/>
            <person name="Takaya A."/>
            <person name="Inoue Y."/>
            <person name="Katayama Y."/>
            <person name="Kusuya Y."/>
            <person name="Shoji T."/>
            <person name="Takada S."/>
            <person name="Nakagawa S."/>
            <person name="Oguma R."/>
            <person name="Ozawa N."/>
            <person name="Yamaide F."/>
            <person name="Suzuki S."/>
            <person name="Villaruz A."/>
            <person name="Otto M."/>
            <person name="Matsue H."/>
            <person name="Nunez G."/>
            <person name="Shimojo N."/>
        </authorList>
    </citation>
    <scope>NUCLEOTIDE SEQUENCE [LARGE SCALE GENOMIC DNA]</scope>
    <source>
        <strain evidence="2">M1K003</strain>
    </source>
</reference>
<dbReference type="InterPro" id="IPR011426">
    <property type="entry name" value="CamS"/>
</dbReference>
<keyword evidence="1" id="KW-0449">Lipoprotein</keyword>
<sequence length="90" mass="10494">MQSYFSNFTQAVGKVKFVNKKAKQLTVDLPIDYYGQAETIGITQYVTEQAEKYFDKLDEYEIRIKDGNTPRALISKTKDDKEPQVHIYHN</sequence>
<dbReference type="EMBL" id="BDVT01000088">
    <property type="protein sequence ID" value="GBV21865.1"/>
    <property type="molecule type" value="Genomic_DNA"/>
</dbReference>
<name>A0A9P2Z0A3_STAAU</name>
<accession>A0A9P2Z0A3</accession>
<protein>
    <submittedName>
        <fullName evidence="1">Pheromone lipoprotein CamS</fullName>
    </submittedName>
</protein>
<dbReference type="AlphaFoldDB" id="A0A9P2Z0A3"/>
<proteinExistence type="predicted"/>
<dbReference type="CDD" id="cd13440">
    <property type="entry name" value="CamS_repeat_2"/>
    <property type="match status" value="1"/>
</dbReference>
<comment type="caution">
    <text evidence="1">The sequence shown here is derived from an EMBL/GenBank/DDBJ whole genome shotgun (WGS) entry which is preliminary data.</text>
</comment>
<evidence type="ECO:0000313" key="2">
    <source>
        <dbReference type="Proteomes" id="UP000265645"/>
    </source>
</evidence>
<dbReference type="Pfam" id="PF07537">
    <property type="entry name" value="CamS"/>
    <property type="match status" value="1"/>
</dbReference>
<dbReference type="Gene3D" id="3.10.570.10">
    <property type="entry name" value="sex pheromone staph- cam373 precursor domain"/>
    <property type="match status" value="1"/>
</dbReference>